<accession>A0A379YJU1</accession>
<sequence length="65" mass="7716">MSHYQPREHNGTSPDWNGEYSRLRIFAPNEIHEAIKALARRRKQSFAETTIKLLELALEHERKDK</sequence>
<name>A0A379YJU1_9GAMM</name>
<dbReference type="EMBL" id="UGYO01000001">
    <property type="protein sequence ID" value="SUI46272.1"/>
    <property type="molecule type" value="Genomic_DNA"/>
</dbReference>
<evidence type="ECO:0000313" key="2">
    <source>
        <dbReference type="Proteomes" id="UP000254069"/>
    </source>
</evidence>
<keyword evidence="2" id="KW-1185">Reference proteome</keyword>
<dbReference type="AlphaFoldDB" id="A0A379YJU1"/>
<organism evidence="1 2">
    <name type="scientific">Shewanella algae</name>
    <dbReference type="NCBI Taxonomy" id="38313"/>
    <lineage>
        <taxon>Bacteria</taxon>
        <taxon>Pseudomonadati</taxon>
        <taxon>Pseudomonadota</taxon>
        <taxon>Gammaproteobacteria</taxon>
        <taxon>Alteromonadales</taxon>
        <taxon>Shewanellaceae</taxon>
        <taxon>Shewanella</taxon>
    </lineage>
</organism>
<protein>
    <submittedName>
        <fullName evidence="1">Uncharacterized protein</fullName>
    </submittedName>
</protein>
<proteinExistence type="predicted"/>
<gene>
    <name evidence="1" type="ORF">NCTC10738_00160</name>
</gene>
<dbReference type="Proteomes" id="UP000254069">
    <property type="component" value="Unassembled WGS sequence"/>
</dbReference>
<evidence type="ECO:0000313" key="1">
    <source>
        <dbReference type="EMBL" id="SUI46272.1"/>
    </source>
</evidence>
<reference evidence="1 2" key="1">
    <citation type="submission" date="2018-06" db="EMBL/GenBank/DDBJ databases">
        <authorList>
            <consortium name="Pathogen Informatics"/>
            <person name="Doyle S."/>
        </authorList>
    </citation>
    <scope>NUCLEOTIDE SEQUENCE [LARGE SCALE GENOMIC DNA]</scope>
    <source>
        <strain evidence="1 2">NCTC10738</strain>
    </source>
</reference>